<accession>A0ABV7VL45</accession>
<feature type="domain" description="YhdP central" evidence="2">
    <location>
        <begin position="355"/>
        <end position="821"/>
    </location>
</feature>
<evidence type="ECO:0000259" key="2">
    <source>
        <dbReference type="Pfam" id="PF13116"/>
    </source>
</evidence>
<protein>
    <submittedName>
        <fullName evidence="3">AsmA-like C-terminal domain-containing protein</fullName>
    </submittedName>
</protein>
<reference evidence="4" key="1">
    <citation type="journal article" date="2019" name="Int. J. Syst. Evol. Microbiol.">
        <title>The Global Catalogue of Microorganisms (GCM) 10K type strain sequencing project: providing services to taxonomists for standard genome sequencing and annotation.</title>
        <authorList>
            <consortium name="The Broad Institute Genomics Platform"/>
            <consortium name="The Broad Institute Genome Sequencing Center for Infectious Disease"/>
            <person name="Wu L."/>
            <person name="Ma J."/>
        </authorList>
    </citation>
    <scope>NUCLEOTIDE SEQUENCE [LARGE SCALE GENOMIC DNA]</scope>
    <source>
        <strain evidence="4">KCTC 42182</strain>
    </source>
</reference>
<evidence type="ECO:0000256" key="1">
    <source>
        <dbReference type="SAM" id="MobiDB-lite"/>
    </source>
</evidence>
<feature type="compositionally biased region" description="Low complexity" evidence="1">
    <location>
        <begin position="144"/>
        <end position="173"/>
    </location>
</feature>
<feature type="compositionally biased region" description="Pro residues" evidence="1">
    <location>
        <begin position="1088"/>
        <end position="1108"/>
    </location>
</feature>
<dbReference type="InterPro" id="IPR025263">
    <property type="entry name" value="YhdP_central"/>
</dbReference>
<feature type="region of interest" description="Disordered" evidence="1">
    <location>
        <begin position="1086"/>
        <end position="1118"/>
    </location>
</feature>
<dbReference type="Pfam" id="PF13116">
    <property type="entry name" value="YhdP"/>
    <property type="match status" value="1"/>
</dbReference>
<dbReference type="EMBL" id="JBHRYJ010000005">
    <property type="protein sequence ID" value="MFC3677678.1"/>
    <property type="molecule type" value="Genomic_DNA"/>
</dbReference>
<dbReference type="Proteomes" id="UP001595711">
    <property type="component" value="Unassembled WGS sequence"/>
</dbReference>
<evidence type="ECO:0000313" key="3">
    <source>
        <dbReference type="EMBL" id="MFC3677678.1"/>
    </source>
</evidence>
<dbReference type="RefSeq" id="WP_379729255.1">
    <property type="nucleotide sequence ID" value="NZ_JBHRYJ010000005.1"/>
</dbReference>
<comment type="caution">
    <text evidence="3">The sequence shown here is derived from an EMBL/GenBank/DDBJ whole genome shotgun (WGS) entry which is preliminary data.</text>
</comment>
<feature type="compositionally biased region" description="Gly residues" evidence="1">
    <location>
        <begin position="174"/>
        <end position="185"/>
    </location>
</feature>
<sequence length="1118" mass="118347">MLRWSRLLVRWVMAAAVTLLVLAGALVWRISQGPISVGFLAPYVSDALALSDYGITAEFDDIVVAWAEDDEALRLRMYNARYRAAGGQVAMRIPTVDMALSIRALLHGVIAPRYVHVSGILARIVRDRDGHFQVGIPAADGDDAAAAPPGQLPPAAQVPPAGQPSDVPAPSGQGLSGQGLSGQGPSGQAPAAQVPSAGPAAGPDLAQVMLGALFTEMSAPRGYDNPLGQLDTVSISADRLVLEDWKLGQRWVVPGAQIVLQRGEGHVFATGTGALDFRDKRVNLDVKADYTLADRSAGVTLGFDNIEPADFADVVPELAPLKYLRTPLGGSLILHLNENGEQVDLGFDLKAGAGTIVIPDQTAVPLQLQEAAFRGTVLDGGRRLRLDEANFAFADKFHFSLAGMVTRDPAPAGGSDRVGADLTGQFFDLSTDATARYWPPAMAKNARDWIIGHLHGGRISAGRFAAKLTPDMLDGTTRIPADAIKLDFAFDGVDVDYLPPMTRLTGGNGVANLDADTFRLTLEAAKVGPLVVDGGEVTITGLQDKDQFATISSMAKGSSRDLLALIDQKPLGFPSKLGIRPDQTSGSGSVKWRLKFPLESKLKLDDLTVSAESTMTDMGMTGLMGRYDLSGGAMTMKADNKGLQAEGSASLNGVPVQIGWRQSFDAKAAVQARYNLKGRFDEAQRKALGYPLAPYVEGPADANLDIEERRGGEVAVGGEFDLTAATITVAEAHVDKPAGEQSQGRILVRTKTGQPVQFDAVELTGPGLTLRARATLPQGGGWSAEVTRLKYGDSEVAGKVAFAANGDTTIDMAGKRYDLQPFLKDAFEDDAGPDATKPRLVLNLRLDEAAIDKDLEMRNLVLQVRREPTRLEHVSLTGGFAKAGGVTLTIAPELGARNLELVSDNAGAVLHFLGLTNMEGGTMQVHARYDDTKPGHPMAGKMEMKNVKAVRAPFLARLLGIGSFAGLSAVLNSEQGILFERGEVPFSQKDGVLTIGDSRLQGPQLGITFSGTVNNKTRAISVSGTAVPAFVLNTILGKIPILGDIFVGDGIIGVNFAVSGPKDDPQFTVNPLSAIAPGFLRKIFQAPEAPPPPLPGEKPKPVVPPPRYDPSVPALRPE</sequence>
<organism evidence="3 4">
    <name type="scientific">Ferrovibrio xuzhouensis</name>
    <dbReference type="NCBI Taxonomy" id="1576914"/>
    <lineage>
        <taxon>Bacteria</taxon>
        <taxon>Pseudomonadati</taxon>
        <taxon>Pseudomonadota</taxon>
        <taxon>Alphaproteobacteria</taxon>
        <taxon>Rhodospirillales</taxon>
        <taxon>Rhodospirillaceae</taxon>
        <taxon>Ferrovibrio</taxon>
    </lineage>
</organism>
<name>A0ABV7VL45_9PROT</name>
<evidence type="ECO:0000313" key="4">
    <source>
        <dbReference type="Proteomes" id="UP001595711"/>
    </source>
</evidence>
<feature type="region of interest" description="Disordered" evidence="1">
    <location>
        <begin position="135"/>
        <end position="200"/>
    </location>
</feature>
<proteinExistence type="predicted"/>
<gene>
    <name evidence="3" type="ORF">ACFOOQ_19150</name>
</gene>
<keyword evidence="4" id="KW-1185">Reference proteome</keyword>